<keyword evidence="9 18" id="KW-0630">Potassium</keyword>
<evidence type="ECO:0000259" key="21">
    <source>
        <dbReference type="PROSITE" id="PS51385"/>
    </source>
</evidence>
<dbReference type="NCBIfam" id="TIGR00197">
    <property type="entry name" value="yjeF_nterm"/>
    <property type="match status" value="1"/>
</dbReference>
<keyword evidence="6 17" id="KW-0547">Nucleotide-binding</keyword>
<dbReference type="SUPFAM" id="SSF53613">
    <property type="entry name" value="Ribokinase-like"/>
    <property type="match status" value="1"/>
</dbReference>
<evidence type="ECO:0000256" key="3">
    <source>
        <dbReference type="ARBA" id="ARBA00006001"/>
    </source>
</evidence>
<comment type="subunit">
    <text evidence="17">Homotetramer.</text>
</comment>
<dbReference type="GO" id="GO:0046872">
    <property type="term" value="F:metal ion binding"/>
    <property type="evidence" value="ECO:0007669"/>
    <property type="project" value="UniProtKB-UniRule"/>
</dbReference>
<comment type="catalytic activity">
    <reaction evidence="1 18 19">
        <text>(6R)-NADHX = (6S)-NADHX</text>
        <dbReference type="Rhea" id="RHEA:32215"/>
        <dbReference type="ChEBI" id="CHEBI:64074"/>
        <dbReference type="ChEBI" id="CHEBI:64075"/>
        <dbReference type="EC" id="5.1.99.6"/>
    </reaction>
</comment>
<dbReference type="EMBL" id="ABZS01000053">
    <property type="protein sequence ID" value="EEP60785.1"/>
    <property type="molecule type" value="Genomic_DNA"/>
</dbReference>
<dbReference type="InterPro" id="IPR004443">
    <property type="entry name" value="YjeF_N_dom"/>
</dbReference>
<evidence type="ECO:0000256" key="14">
    <source>
        <dbReference type="ARBA" id="ARBA00025153"/>
    </source>
</evidence>
<dbReference type="HAMAP" id="MF_01966">
    <property type="entry name" value="NADHX_epimerase"/>
    <property type="match status" value="1"/>
</dbReference>
<evidence type="ECO:0000256" key="5">
    <source>
        <dbReference type="ARBA" id="ARBA00022723"/>
    </source>
</evidence>
<gene>
    <name evidence="17" type="primary">nnrD</name>
    <name evidence="18" type="synonym">nnrE</name>
    <name evidence="22" type="ORF">SULYE_0708</name>
</gene>
<keyword evidence="5 18" id="KW-0479">Metal-binding</keyword>
<feature type="binding site" evidence="18">
    <location>
        <position position="165"/>
    </location>
    <ligand>
        <name>K(+)</name>
        <dbReference type="ChEBI" id="CHEBI:29103"/>
    </ligand>
</feature>
<feature type="binding site" evidence="17">
    <location>
        <position position="259"/>
    </location>
    <ligand>
        <name>(6S)-NADPHX</name>
        <dbReference type="ChEBI" id="CHEBI:64076"/>
    </ligand>
</feature>
<feature type="binding site" evidence="18">
    <location>
        <begin position="57"/>
        <end position="61"/>
    </location>
    <ligand>
        <name>(6S)-NADPHX</name>
        <dbReference type="ChEBI" id="CHEBI:64076"/>
    </ligand>
</feature>
<dbReference type="HAMAP" id="MF_01965">
    <property type="entry name" value="NADHX_dehydratase"/>
    <property type="match status" value="1"/>
</dbReference>
<evidence type="ECO:0000256" key="16">
    <source>
        <dbReference type="ARBA" id="ARBA00049209"/>
    </source>
</evidence>
<reference evidence="22 23" key="1">
    <citation type="submission" date="2009-04" db="EMBL/GenBank/DDBJ databases">
        <authorList>
            <person name="Reysenbach A.-L."/>
            <person name="Heidelberg J.F."/>
            <person name="Nelson W.C."/>
        </authorList>
    </citation>
    <scope>NUCLEOTIDE SEQUENCE [LARGE SCALE GENOMIC DNA]</scope>
    <source>
        <strain evidence="22 23">SS-5</strain>
    </source>
</reference>
<comment type="function">
    <text evidence="18">Catalyzes the epimerization of the S- and R-forms of NAD(P)HX, a damaged form of NAD(P)H that is a result of enzymatic or heat-dependent hydration. This is a prerequisite for the S-specific NAD(P)H-hydrate dehydratase to allow the repair of both epimers of NAD(P)HX.</text>
</comment>
<dbReference type="InterPro" id="IPR036652">
    <property type="entry name" value="YjeF_N_dom_sf"/>
</dbReference>
<comment type="similarity">
    <text evidence="17">Belongs to the NnrD/CARKD family.</text>
</comment>
<organism evidence="22 23">
    <name type="scientific">Sulfurihydrogenibium yellowstonense SS-5</name>
    <dbReference type="NCBI Taxonomy" id="432331"/>
    <lineage>
        <taxon>Bacteria</taxon>
        <taxon>Pseudomonadati</taxon>
        <taxon>Aquificota</taxon>
        <taxon>Aquificia</taxon>
        <taxon>Aquificales</taxon>
        <taxon>Hydrogenothermaceae</taxon>
        <taxon>Sulfurihydrogenibium</taxon>
    </lineage>
</organism>
<comment type="caution">
    <text evidence="22">The sequence shown here is derived from an EMBL/GenBank/DDBJ whole genome shotgun (WGS) entry which is preliminary data.</text>
</comment>
<feature type="domain" description="YjeF C-terminal" evidence="20">
    <location>
        <begin position="224"/>
        <end position="508"/>
    </location>
</feature>
<dbReference type="PROSITE" id="PS51383">
    <property type="entry name" value="YJEF_C_3"/>
    <property type="match status" value="1"/>
</dbReference>
<evidence type="ECO:0000256" key="15">
    <source>
        <dbReference type="ARBA" id="ARBA00048238"/>
    </source>
</evidence>
<dbReference type="CDD" id="cd01171">
    <property type="entry name" value="YXKO-related"/>
    <property type="match status" value="1"/>
</dbReference>
<evidence type="ECO:0000256" key="2">
    <source>
        <dbReference type="ARBA" id="ARBA00000909"/>
    </source>
</evidence>
<dbReference type="EC" id="4.2.1.136" evidence="19"/>
<comment type="similarity">
    <text evidence="4 19">In the C-terminal section; belongs to the NnrD/CARKD family.</text>
</comment>
<feature type="domain" description="YjeF N-terminal" evidence="21">
    <location>
        <begin position="9"/>
        <end position="219"/>
    </location>
</feature>
<evidence type="ECO:0000256" key="1">
    <source>
        <dbReference type="ARBA" id="ARBA00000013"/>
    </source>
</evidence>
<sequence length="524" mass="57142">MKILKSFEIANTDKRTIEITGIPSLVLMESAGRSAVQIILQHYPNSEKITVVAGSGNNGGDAVVVARYLAKLGKEVYLFILAENESKLSPDNLKNLEIFKNFGFTYQFITDKNLDTLEKNLVQTDLIVDGIFGTGFKPPVKSFRENVIKLINQSKKPVVSIDIPSGLSADTGNVEGEVVKADITITFGYPKICHVLYPALQYCGKVYVADISLNPVYAEAERYLVTPENLTLPVREKTGHKYTFGHVLVVGGSAGKSGAVIMACRSATKSGSGLTTAIVPDCINQVVEINLIEEMSIPVRSENGMFGENPEKILEIIQNGKFSSIVVGMGMGVSKTNQEIIEKLLTIDKPLIIDADGINNLANIENFKEKLSYRNNITVLTPHLGEFSRITGLSVKEISENYEEIAKEFSINTKSYVVLKFHRMVIFTPDGKIYYSNKGNPGMATAGSGDVLAGMVGALINRLSPEDALKLAVYLHGYAGDLAVKDVGEESLKATDIIDYIPKALKNLAEIKSNLKTSLIYELS</sequence>
<feature type="binding site" evidence="18">
    <location>
        <position position="58"/>
    </location>
    <ligand>
        <name>K(+)</name>
        <dbReference type="ChEBI" id="CHEBI:29103"/>
    </ligand>
</feature>
<comment type="similarity">
    <text evidence="18">Belongs to the NnrE/AIBP family.</text>
</comment>
<evidence type="ECO:0000256" key="10">
    <source>
        <dbReference type="ARBA" id="ARBA00023027"/>
    </source>
</evidence>
<keyword evidence="23" id="KW-1185">Reference proteome</keyword>
<dbReference type="InterPro" id="IPR030677">
    <property type="entry name" value="Nnr"/>
</dbReference>
<dbReference type="GO" id="GO:0052856">
    <property type="term" value="F:NAD(P)HX epimerase activity"/>
    <property type="evidence" value="ECO:0007669"/>
    <property type="project" value="UniProtKB-UniRule"/>
</dbReference>
<evidence type="ECO:0000256" key="8">
    <source>
        <dbReference type="ARBA" id="ARBA00022857"/>
    </source>
</evidence>
<evidence type="ECO:0000259" key="20">
    <source>
        <dbReference type="PROSITE" id="PS51383"/>
    </source>
</evidence>
<comment type="catalytic activity">
    <reaction evidence="16 17 19">
        <text>(6S)-NADPHX + ADP = AMP + phosphate + NADPH + H(+)</text>
        <dbReference type="Rhea" id="RHEA:32235"/>
        <dbReference type="ChEBI" id="CHEBI:15378"/>
        <dbReference type="ChEBI" id="CHEBI:43474"/>
        <dbReference type="ChEBI" id="CHEBI:57783"/>
        <dbReference type="ChEBI" id="CHEBI:64076"/>
        <dbReference type="ChEBI" id="CHEBI:456215"/>
        <dbReference type="ChEBI" id="CHEBI:456216"/>
        <dbReference type="EC" id="4.2.1.136"/>
    </reaction>
</comment>
<dbReference type="GO" id="GO:0005524">
    <property type="term" value="F:ATP binding"/>
    <property type="evidence" value="ECO:0007669"/>
    <property type="project" value="UniProtKB-UniRule"/>
</dbReference>
<dbReference type="PIRSF" id="PIRSF017184">
    <property type="entry name" value="Nnr"/>
    <property type="match status" value="1"/>
</dbReference>
<feature type="binding site" evidence="17">
    <location>
        <position position="383"/>
    </location>
    <ligand>
        <name>(6S)-NADPHX</name>
        <dbReference type="ChEBI" id="CHEBI:64076"/>
    </ligand>
</feature>
<dbReference type="Gene3D" id="3.40.1190.20">
    <property type="match status" value="1"/>
</dbReference>
<evidence type="ECO:0000256" key="19">
    <source>
        <dbReference type="PIRNR" id="PIRNR017184"/>
    </source>
</evidence>
<dbReference type="GO" id="GO:0110051">
    <property type="term" value="P:metabolite repair"/>
    <property type="evidence" value="ECO:0007669"/>
    <property type="project" value="TreeGrafter"/>
</dbReference>
<evidence type="ECO:0000313" key="23">
    <source>
        <dbReference type="Proteomes" id="UP000005540"/>
    </source>
</evidence>
<keyword evidence="13" id="KW-0511">Multifunctional enzyme</keyword>
<dbReference type="AlphaFoldDB" id="C4FJG1"/>
<evidence type="ECO:0000256" key="6">
    <source>
        <dbReference type="ARBA" id="ARBA00022741"/>
    </source>
</evidence>
<feature type="binding site" evidence="17">
    <location>
        <position position="450"/>
    </location>
    <ligand>
        <name>(6S)-NADPHX</name>
        <dbReference type="ChEBI" id="CHEBI:64076"/>
    </ligand>
</feature>
<comment type="function">
    <text evidence="14 19">Bifunctional enzyme that catalyzes the epimerization of the S- and R-forms of NAD(P)HX and the dehydration of the S-form of NAD(P)HX at the expense of ADP, which is converted to AMP. This allows the repair of both epimers of NAD(P)HX, a damaged form of NAD(P)H that is a result of enzymatic or heat-dependent hydration.</text>
</comment>
<feature type="binding site" evidence="18">
    <location>
        <position position="162"/>
    </location>
    <ligand>
        <name>(6S)-NADPHX</name>
        <dbReference type="ChEBI" id="CHEBI:64076"/>
    </ligand>
</feature>
<evidence type="ECO:0000256" key="18">
    <source>
        <dbReference type="HAMAP-Rule" id="MF_01966"/>
    </source>
</evidence>
<dbReference type="GO" id="GO:0052855">
    <property type="term" value="F:ADP-dependent NAD(P)H-hydrate dehydratase activity"/>
    <property type="evidence" value="ECO:0007669"/>
    <property type="project" value="UniProtKB-UniRule"/>
</dbReference>
<evidence type="ECO:0000256" key="9">
    <source>
        <dbReference type="ARBA" id="ARBA00022958"/>
    </source>
</evidence>
<dbReference type="GO" id="GO:0046496">
    <property type="term" value="P:nicotinamide nucleotide metabolic process"/>
    <property type="evidence" value="ECO:0007669"/>
    <property type="project" value="UniProtKB-UniRule"/>
</dbReference>
<comment type="cofactor">
    <cofactor evidence="18 19">
        <name>K(+)</name>
        <dbReference type="ChEBI" id="CHEBI:29103"/>
    </cofactor>
    <text evidence="18 19">Binds 1 potassium ion per subunit.</text>
</comment>
<feature type="binding site" evidence="18">
    <location>
        <position position="129"/>
    </location>
    <ligand>
        <name>K(+)</name>
        <dbReference type="ChEBI" id="CHEBI:29103"/>
    </ligand>
</feature>
<dbReference type="Proteomes" id="UP000005540">
    <property type="component" value="Unassembled WGS sequence"/>
</dbReference>
<evidence type="ECO:0000256" key="4">
    <source>
        <dbReference type="ARBA" id="ARBA00009524"/>
    </source>
</evidence>
<dbReference type="Gene3D" id="3.40.50.10260">
    <property type="entry name" value="YjeF N-terminal domain"/>
    <property type="match status" value="1"/>
</dbReference>
<dbReference type="EC" id="5.1.99.6" evidence="19"/>
<proteinExistence type="inferred from homology"/>
<comment type="caution">
    <text evidence="17">Lacks conserved residue(s) required for the propagation of feature annotation.</text>
</comment>
<evidence type="ECO:0000256" key="12">
    <source>
        <dbReference type="ARBA" id="ARBA00023239"/>
    </source>
</evidence>
<feature type="binding site" evidence="18">
    <location>
        <begin position="133"/>
        <end position="139"/>
    </location>
    <ligand>
        <name>(6S)-NADPHX</name>
        <dbReference type="ChEBI" id="CHEBI:64076"/>
    </ligand>
</feature>
<dbReference type="InterPro" id="IPR000631">
    <property type="entry name" value="CARKD"/>
</dbReference>
<evidence type="ECO:0000256" key="11">
    <source>
        <dbReference type="ARBA" id="ARBA00023235"/>
    </source>
</evidence>
<dbReference type="PANTHER" id="PTHR12592:SF0">
    <property type="entry name" value="ATP-DEPENDENT (S)-NAD(P)H-HYDRATE DEHYDRATASE"/>
    <property type="match status" value="1"/>
</dbReference>
<keyword evidence="10 17" id="KW-0520">NAD</keyword>
<dbReference type="InterPro" id="IPR029056">
    <property type="entry name" value="Ribokinase-like"/>
</dbReference>
<comment type="cofactor">
    <cofactor evidence="17">
        <name>Mg(2+)</name>
        <dbReference type="ChEBI" id="CHEBI:18420"/>
    </cofactor>
</comment>
<dbReference type="PROSITE" id="PS51385">
    <property type="entry name" value="YJEF_N"/>
    <property type="match status" value="1"/>
</dbReference>
<keyword evidence="12 17" id="KW-0456">Lyase</keyword>
<comment type="catalytic activity">
    <reaction evidence="15 17 19">
        <text>(6S)-NADHX + ADP = AMP + phosphate + NADH + H(+)</text>
        <dbReference type="Rhea" id="RHEA:32223"/>
        <dbReference type="ChEBI" id="CHEBI:15378"/>
        <dbReference type="ChEBI" id="CHEBI:43474"/>
        <dbReference type="ChEBI" id="CHEBI:57945"/>
        <dbReference type="ChEBI" id="CHEBI:64074"/>
        <dbReference type="ChEBI" id="CHEBI:456215"/>
        <dbReference type="ChEBI" id="CHEBI:456216"/>
        <dbReference type="EC" id="4.2.1.136"/>
    </reaction>
</comment>
<comment type="catalytic activity">
    <reaction evidence="2 18 19">
        <text>(6R)-NADPHX = (6S)-NADPHX</text>
        <dbReference type="Rhea" id="RHEA:32227"/>
        <dbReference type="ChEBI" id="CHEBI:64076"/>
        <dbReference type="ChEBI" id="CHEBI:64077"/>
        <dbReference type="EC" id="5.1.99.6"/>
    </reaction>
</comment>
<dbReference type="PROSITE" id="PS01050">
    <property type="entry name" value="YJEF_C_2"/>
    <property type="match status" value="1"/>
</dbReference>
<evidence type="ECO:0000256" key="17">
    <source>
        <dbReference type="HAMAP-Rule" id="MF_01965"/>
    </source>
</evidence>
<accession>C4FJG1</accession>
<name>C4FJG1_9AQUI</name>
<dbReference type="NCBIfam" id="TIGR00196">
    <property type="entry name" value="yjeF_cterm"/>
    <property type="match status" value="1"/>
</dbReference>
<dbReference type="OrthoDB" id="9806925at2"/>
<dbReference type="SUPFAM" id="SSF64153">
    <property type="entry name" value="YjeF N-terminal domain-like"/>
    <property type="match status" value="1"/>
</dbReference>
<keyword evidence="11 18" id="KW-0413">Isomerase</keyword>
<comment type="similarity">
    <text evidence="3 19">In the N-terminal section; belongs to the NnrE/AIBP family.</text>
</comment>
<evidence type="ECO:0000256" key="13">
    <source>
        <dbReference type="ARBA" id="ARBA00023268"/>
    </source>
</evidence>
<evidence type="ECO:0000256" key="7">
    <source>
        <dbReference type="ARBA" id="ARBA00022840"/>
    </source>
</evidence>
<protein>
    <recommendedName>
        <fullName evidence="19">Bifunctional NAD(P)H-hydrate repair enzyme</fullName>
    </recommendedName>
    <alternativeName>
        <fullName evidence="19">Nicotinamide nucleotide repair protein</fullName>
    </alternativeName>
    <domain>
        <recommendedName>
            <fullName evidence="19">ADP-dependent (S)-NAD(P)H-hydrate dehydratase</fullName>
            <ecNumber evidence="19">4.2.1.136</ecNumber>
        </recommendedName>
        <alternativeName>
            <fullName evidence="19">ADP-dependent NAD(P)HX dehydratase</fullName>
        </alternativeName>
    </domain>
    <domain>
        <recommendedName>
            <fullName evidence="19">NAD(P)H-hydrate epimerase</fullName>
            <ecNumber evidence="19">5.1.99.6</ecNumber>
        </recommendedName>
    </domain>
</protein>
<dbReference type="Pfam" id="PF01256">
    <property type="entry name" value="Carb_kinase"/>
    <property type="match status" value="1"/>
</dbReference>
<evidence type="ECO:0000313" key="22">
    <source>
        <dbReference type="EMBL" id="EEP60785.1"/>
    </source>
</evidence>
<dbReference type="InterPro" id="IPR017953">
    <property type="entry name" value="Carbohydrate_kinase_pred_CS"/>
</dbReference>
<keyword evidence="7 17" id="KW-0067">ATP-binding</keyword>
<feature type="binding site" evidence="17">
    <location>
        <position position="449"/>
    </location>
    <ligand>
        <name>AMP</name>
        <dbReference type="ChEBI" id="CHEBI:456215"/>
    </ligand>
</feature>
<feature type="binding site" evidence="17">
    <location>
        <position position="330"/>
    </location>
    <ligand>
        <name>(6S)-NADPHX</name>
        <dbReference type="ChEBI" id="CHEBI:64076"/>
    </ligand>
</feature>
<keyword evidence="8 17" id="KW-0521">NADP</keyword>
<dbReference type="PANTHER" id="PTHR12592">
    <property type="entry name" value="ATP-DEPENDENT (S)-NAD(P)H-HYDRATE DEHYDRATASE FAMILY MEMBER"/>
    <property type="match status" value="1"/>
</dbReference>
<dbReference type="RefSeq" id="WP_007546465.1">
    <property type="nucleotide sequence ID" value="NZ_ABZS01000053.1"/>
</dbReference>
<dbReference type="Pfam" id="PF03853">
    <property type="entry name" value="YjeF_N"/>
    <property type="match status" value="1"/>
</dbReference>
<comment type="function">
    <text evidence="17">Catalyzes the dehydration of the S-form of NAD(P)HX at the expense of ADP, which is converted to AMP. Together with NAD(P)HX epimerase, which catalyzes the epimerization of the S- and R-forms, the enzyme allows the repair of both epimers of NAD(P)HX, a damaged form of NAD(P)H that is a result of enzymatic or heat-dependent hydration.</text>
</comment>